<dbReference type="AlphaFoldDB" id="A0AAV4SSB1"/>
<proteinExistence type="predicted"/>
<dbReference type="EMBL" id="BPLR01010020">
    <property type="protein sequence ID" value="GIY36196.1"/>
    <property type="molecule type" value="Genomic_DNA"/>
</dbReference>
<reference evidence="1 2" key="1">
    <citation type="submission" date="2021-06" db="EMBL/GenBank/DDBJ databases">
        <title>Caerostris extrusa draft genome.</title>
        <authorList>
            <person name="Kono N."/>
            <person name="Arakawa K."/>
        </authorList>
    </citation>
    <scope>NUCLEOTIDE SEQUENCE [LARGE SCALE GENOMIC DNA]</scope>
</reference>
<organism evidence="1 2">
    <name type="scientific">Caerostris extrusa</name>
    <name type="common">Bark spider</name>
    <name type="synonym">Caerostris bankana</name>
    <dbReference type="NCBI Taxonomy" id="172846"/>
    <lineage>
        <taxon>Eukaryota</taxon>
        <taxon>Metazoa</taxon>
        <taxon>Ecdysozoa</taxon>
        <taxon>Arthropoda</taxon>
        <taxon>Chelicerata</taxon>
        <taxon>Arachnida</taxon>
        <taxon>Araneae</taxon>
        <taxon>Araneomorphae</taxon>
        <taxon>Entelegynae</taxon>
        <taxon>Araneoidea</taxon>
        <taxon>Araneidae</taxon>
        <taxon>Caerostris</taxon>
    </lineage>
</organism>
<evidence type="ECO:0000313" key="1">
    <source>
        <dbReference type="EMBL" id="GIY36196.1"/>
    </source>
</evidence>
<evidence type="ECO:0000313" key="2">
    <source>
        <dbReference type="Proteomes" id="UP001054945"/>
    </source>
</evidence>
<dbReference type="Proteomes" id="UP001054945">
    <property type="component" value="Unassembled WGS sequence"/>
</dbReference>
<sequence>MVKKNDKGIEHRLSQRWKRENDKGIERTLLFFRSTNCLNSGKEKIIGNRKNTCVFQEHRLSQRWKRENDSGIEKHSCFSGAPYILRGQEIFSINRIQAIQGYAKHMRPCHYLAAKKGNAKL</sequence>
<accession>A0AAV4SSB1</accession>
<keyword evidence="2" id="KW-1185">Reference proteome</keyword>
<name>A0AAV4SSB1_CAEEX</name>
<protein>
    <submittedName>
        <fullName evidence="1">Uncharacterized protein</fullName>
    </submittedName>
</protein>
<gene>
    <name evidence="1" type="ORF">CEXT_486481</name>
</gene>
<comment type="caution">
    <text evidence="1">The sequence shown here is derived from an EMBL/GenBank/DDBJ whole genome shotgun (WGS) entry which is preliminary data.</text>
</comment>